<dbReference type="InterPro" id="IPR027039">
    <property type="entry name" value="Crtac1"/>
</dbReference>
<dbReference type="PANTHER" id="PTHR16026">
    <property type="entry name" value="CARTILAGE ACIDIC PROTEIN 1"/>
    <property type="match status" value="1"/>
</dbReference>
<dbReference type="Gene3D" id="2.130.10.130">
    <property type="entry name" value="Integrin alpha, N-terminal"/>
    <property type="match status" value="3"/>
</dbReference>
<accession>A0ABU5Q990</accession>
<gene>
    <name evidence="3" type="ORF">VB248_09700</name>
</gene>
<proteinExistence type="predicted"/>
<dbReference type="InterPro" id="IPR028994">
    <property type="entry name" value="Integrin_alpha_N"/>
</dbReference>
<dbReference type="InterPro" id="IPR011519">
    <property type="entry name" value="UnbV_ASPIC"/>
</dbReference>
<dbReference type="Pfam" id="PF13517">
    <property type="entry name" value="FG-GAP_3"/>
    <property type="match status" value="3"/>
</dbReference>
<organism evidence="3 4">
    <name type="scientific">Arcicella rigui</name>
    <dbReference type="NCBI Taxonomy" id="797020"/>
    <lineage>
        <taxon>Bacteria</taxon>
        <taxon>Pseudomonadati</taxon>
        <taxon>Bacteroidota</taxon>
        <taxon>Cytophagia</taxon>
        <taxon>Cytophagales</taxon>
        <taxon>Flectobacillaceae</taxon>
        <taxon>Arcicella</taxon>
    </lineage>
</organism>
<evidence type="ECO:0000256" key="1">
    <source>
        <dbReference type="ARBA" id="ARBA00022729"/>
    </source>
</evidence>
<keyword evidence="4" id="KW-1185">Reference proteome</keyword>
<dbReference type="RefSeq" id="WP_323296572.1">
    <property type="nucleotide sequence ID" value="NZ_JAYFUM010000009.1"/>
</dbReference>
<dbReference type="Pfam" id="PF07593">
    <property type="entry name" value="UnbV_ASPIC"/>
    <property type="match status" value="1"/>
</dbReference>
<dbReference type="EMBL" id="JAYFUM010000009">
    <property type="protein sequence ID" value="MEA5139410.1"/>
    <property type="molecule type" value="Genomic_DNA"/>
</dbReference>
<evidence type="ECO:0000313" key="3">
    <source>
        <dbReference type="EMBL" id="MEA5139410.1"/>
    </source>
</evidence>
<keyword evidence="1" id="KW-0732">Signal</keyword>
<name>A0ABU5Q990_9BACT</name>
<sequence>MKQTTTFLNFPFRRFLLHLSCFCMFGLEISCSGEEQNTLFTSLSTEETAIQFSNRITENDTMNILTFEYINNGGGVALGDFNNDNLVDVYFTGNQVANRLYLNRKDSTSNQLKFEDVTQKAQVDGKGKWCSGVAVVDINNDNLLDIYVCATVKKVAAERANLLYVNQGIDKNGVPTFKEMAQEYGIADTTHSTNAAFFDYDNDGDLDLYVLVNEMSNTRFPNMYHYKNKDGSSGISDKLYRNDWDATKKHPYYTDVSAQEGILIEGFGLGVNITDINQDGWKDIYVTNDYLTNDLLYINQHKNGKHTGFIDQAHDYFKHTSHSAMGNDVEDINNDGLVDIVAVDMMPADNYRKKMMTLANNYQAYQNNDKYGYDYQYPRNTLQLNRGFDPKTKQPTFSEIGLLAGVAETDWSWTPMVTDFDNDGFRDIIITNGFPQDITDQDFMVYRSEVGNFAAPMLLMDYIPSVKIKNFAFKNTGKIGFEDVTTKWGILEPSFSNGAAYADLDNDGDLDYVVNNINDSASVYRNNAIQQMPEKSHYLRIKLKGEKQNVAGLGAWIEVQYHHCEKQVYENTPYRGYLSSVEPVAHFGLGTNKMVEQVKVVWPSGKVEILKNVATNQVLELQESKAKIIEKEVLVSEPPLFTDISETLNIPFRHEEEDFIDFNIQKLIPHKFSQQGPSLAVGDVNGDGLEDVFVGSSSRRKGKFLLQNASGKFQVKELLAEKNALEKTSEDVGTLLFDIENDGDLDLYTVSGSNELPVGDKAYQDHIYINDGKGNFKEMPEILPTFLKSGSCVKASDFDHDGDLDLFIGSRVEPSAYPKPVSSYILRNEAPLLKFTNVTASVAPALQNIGLVCDALWSDFDNDGWQDLILAGEWMPITFLKNTKGKFSTVENTGLASQIGWWNSLAAGDFDKDGDMDYVAGNLGQNTLHRASNETPVSVYFGDFNGDGSFDAIPTIYLKDSLGRRQEYPYNTRDDLAKQFIQTKKRFDKYAKFAKATIHEVLLPEEMAKGNILKANWMSTSYLENLGNGNFKMTALPLQAQFSTNNAMLVQDFNQDGNLDLLLSGNDYGNEISIGRLDASKGILFAGNGKGQFQEISITQSGICFDGDSKALVKVRGKDNQLLLFNSQNGASLKVYQWNQKAKSVAIQPSDFMIRTVFQNGKIQKDEVSFGNTYLSQSGNDFWIPAKAKKVEVFSTNGKKRIVFQQ</sequence>
<dbReference type="SUPFAM" id="SSF69318">
    <property type="entry name" value="Integrin alpha N-terminal domain"/>
    <property type="match status" value="3"/>
</dbReference>
<dbReference type="PANTHER" id="PTHR16026:SF0">
    <property type="entry name" value="CARTILAGE ACIDIC PROTEIN 1"/>
    <property type="match status" value="1"/>
</dbReference>
<evidence type="ECO:0000313" key="4">
    <source>
        <dbReference type="Proteomes" id="UP001302949"/>
    </source>
</evidence>
<protein>
    <submittedName>
        <fullName evidence="3">VCBS repeat-containing protein</fullName>
    </submittedName>
</protein>
<dbReference type="Proteomes" id="UP001302949">
    <property type="component" value="Unassembled WGS sequence"/>
</dbReference>
<dbReference type="Pfam" id="PF01839">
    <property type="entry name" value="FG-GAP"/>
    <property type="match status" value="1"/>
</dbReference>
<evidence type="ECO:0000259" key="2">
    <source>
        <dbReference type="Pfam" id="PF07593"/>
    </source>
</evidence>
<dbReference type="InterPro" id="IPR013517">
    <property type="entry name" value="FG-GAP"/>
</dbReference>
<reference evidence="3 4" key="1">
    <citation type="submission" date="2023-12" db="EMBL/GenBank/DDBJ databases">
        <title>Novel species of the genus Arcicella isolated from rivers.</title>
        <authorList>
            <person name="Lu H."/>
        </authorList>
    </citation>
    <scope>NUCLEOTIDE SEQUENCE [LARGE SCALE GENOMIC DNA]</scope>
    <source>
        <strain evidence="3 4">KCTC 23307</strain>
    </source>
</reference>
<feature type="domain" description="ASPIC/UnbV" evidence="2">
    <location>
        <begin position="552"/>
        <end position="619"/>
    </location>
</feature>
<comment type="caution">
    <text evidence="3">The sequence shown here is derived from an EMBL/GenBank/DDBJ whole genome shotgun (WGS) entry which is preliminary data.</text>
</comment>